<dbReference type="Proteomes" id="UP000521227">
    <property type="component" value="Unassembled WGS sequence"/>
</dbReference>
<feature type="domain" description="Metallo-beta-lactamase" evidence="10">
    <location>
        <begin position="131"/>
        <end position="353"/>
    </location>
</feature>
<keyword evidence="3 11" id="KW-0378">Hydrolase</keyword>
<dbReference type="FunFam" id="3.60.15.30:FF:000001">
    <property type="entry name" value="Alkyl/aryl-sulfatase BDS1"/>
    <property type="match status" value="1"/>
</dbReference>
<protein>
    <recommendedName>
        <fullName evidence="7">Linear primary-alkylsulfatase</fullName>
        <ecNumber evidence="6">3.1.6.21</ecNumber>
    </recommendedName>
    <alternativeName>
        <fullName evidence="8">Type III linear primary-alkylsulfatase</fullName>
    </alternativeName>
</protein>
<dbReference type="InterPro" id="IPR029229">
    <property type="entry name" value="Alkyl_sulf_C"/>
</dbReference>
<feature type="signal peptide" evidence="9">
    <location>
        <begin position="1"/>
        <end position="30"/>
    </location>
</feature>
<dbReference type="InterPro" id="IPR029228">
    <property type="entry name" value="Alkyl_sulf_dimr"/>
</dbReference>
<dbReference type="GO" id="GO:0046872">
    <property type="term" value="F:metal ion binding"/>
    <property type="evidence" value="ECO:0007669"/>
    <property type="project" value="UniProtKB-KW"/>
</dbReference>
<evidence type="ECO:0000256" key="3">
    <source>
        <dbReference type="ARBA" id="ARBA00022801"/>
    </source>
</evidence>
<comment type="caution">
    <text evidence="11">The sequence shown here is derived from an EMBL/GenBank/DDBJ whole genome shotgun (WGS) entry which is preliminary data.</text>
</comment>
<evidence type="ECO:0000256" key="2">
    <source>
        <dbReference type="ARBA" id="ARBA00022723"/>
    </source>
</evidence>
<dbReference type="InterPro" id="IPR036866">
    <property type="entry name" value="RibonucZ/Hydroxyglut_hydro"/>
</dbReference>
<evidence type="ECO:0000256" key="9">
    <source>
        <dbReference type="SAM" id="SignalP"/>
    </source>
</evidence>
<dbReference type="PANTHER" id="PTHR43223:SF1">
    <property type="entry name" value="ALKYL_ARYL-SULFATASE BDS1"/>
    <property type="match status" value="1"/>
</dbReference>
<dbReference type="GO" id="GO:0018909">
    <property type="term" value="P:dodecyl sulfate metabolic process"/>
    <property type="evidence" value="ECO:0007669"/>
    <property type="project" value="InterPro"/>
</dbReference>
<dbReference type="EMBL" id="JACHIJ010000007">
    <property type="protein sequence ID" value="MBB5054515.1"/>
    <property type="molecule type" value="Genomic_DNA"/>
</dbReference>
<dbReference type="GO" id="GO:0018741">
    <property type="term" value="F:linear primary-alkylsulfatase activity"/>
    <property type="evidence" value="ECO:0007669"/>
    <property type="project" value="UniProtKB-EC"/>
</dbReference>
<dbReference type="CDD" id="cd07710">
    <property type="entry name" value="arylsulfatase_Sdsa1-like_MBL-fold"/>
    <property type="match status" value="1"/>
</dbReference>
<dbReference type="Gene3D" id="3.30.1050.10">
    <property type="entry name" value="SCP2 sterol-binding domain"/>
    <property type="match status" value="1"/>
</dbReference>
<evidence type="ECO:0000313" key="11">
    <source>
        <dbReference type="EMBL" id="MBB5054515.1"/>
    </source>
</evidence>
<comment type="similarity">
    <text evidence="5">Belongs to the metallo-beta-lactamase superfamily. Type III sulfatase family.</text>
</comment>
<evidence type="ECO:0000256" key="4">
    <source>
        <dbReference type="ARBA" id="ARBA00022833"/>
    </source>
</evidence>
<dbReference type="InterPro" id="IPR036527">
    <property type="entry name" value="SCP2_sterol-bd_dom_sf"/>
</dbReference>
<evidence type="ECO:0000256" key="1">
    <source>
        <dbReference type="ARBA" id="ARBA00001947"/>
    </source>
</evidence>
<dbReference type="InterPro" id="IPR052195">
    <property type="entry name" value="Bact_Alkyl/Aryl-Sulfatase"/>
</dbReference>
<accession>A0A840N2K5</accession>
<feature type="chain" id="PRO_5033024591" description="Linear primary-alkylsulfatase" evidence="9">
    <location>
        <begin position="31"/>
        <end position="665"/>
    </location>
</feature>
<dbReference type="FunFam" id="1.25.40.880:FF:000001">
    <property type="entry name" value="SDS hydrolase SdsA1"/>
    <property type="match status" value="1"/>
</dbReference>
<dbReference type="Pfam" id="PF14864">
    <property type="entry name" value="Alkyl_sulf_C"/>
    <property type="match status" value="1"/>
</dbReference>
<evidence type="ECO:0000256" key="5">
    <source>
        <dbReference type="ARBA" id="ARBA00033751"/>
    </source>
</evidence>
<sequence length="665" mass="72739">MSSSRIWSARIAGLLAATLLTVAPLSSAFAQSKDAEPASRAVNDTFLKTLPFSDRADFEDAKRGFIATLPDGIIPGPAGKPAFDTKQYDFLKSDQVPATVNPSLWRQAQLNAINGLFKVTERVYQVRGLDIANLTIIEGDSGLILIDPLLSNETAKAALDLYLKNRPAKPVAAVIYTHSHADHFGGAKGVISEDDAKQGKVKVIAPDGFMEHAVAENVIAGNAMSRRAQYQFGSALPVGDKAQIDTGLGKALARGSISLIPPNDVIKQSYETRSIDGVEIEFHLVPGSEAPSEMIMYFPQFKLLNMAEDATHNMHNLYTIRGAEIRDGRLWSRYINEAIARYGDQTDIVIAQHHWPIWDNARVVAFLKKQRDLYKFIHDQSVRLLNHGLTSTEIAEQLKLPPSLANDWAARGYYGTLSHNAKAVYQFYLGWYDANPADLNPLPRADHAKKQVQYMGGAEATIKRARDDYKAGQYRWVASVMSQVVFADPANKDARELGADALEQLGYQSEAATWRNAYLLGALELRSGVGPQPPALVNAELLKGISIDLAFDFLGVRLNAAKAEGKTIVINWTFTDLNETYVMNLENSALTHTSGKLSDKADTSVTLTRAALDAITLKQKTFAESVAAGAVSLGGNPLKLRELFGMFDEFSTGFEIVEPKKAAVE</sequence>
<name>A0A840N2K5_9BRAD</name>
<gene>
    <name evidence="11" type="ORF">HNQ36_004517</name>
</gene>
<evidence type="ECO:0000256" key="6">
    <source>
        <dbReference type="ARBA" id="ARBA00066568"/>
    </source>
</evidence>
<keyword evidence="9" id="KW-0732">Signal</keyword>
<evidence type="ECO:0000256" key="7">
    <source>
        <dbReference type="ARBA" id="ARBA00068034"/>
    </source>
</evidence>
<dbReference type="Pfam" id="PF14863">
    <property type="entry name" value="Alkyl_sulf_dimr"/>
    <property type="match status" value="1"/>
</dbReference>
<comment type="cofactor">
    <cofactor evidence="1">
        <name>Zn(2+)</name>
        <dbReference type="ChEBI" id="CHEBI:29105"/>
    </cofactor>
</comment>
<keyword evidence="4" id="KW-0862">Zinc</keyword>
<dbReference type="RefSeq" id="WP_210312153.1">
    <property type="nucleotide sequence ID" value="NZ_JACHIJ010000007.1"/>
</dbReference>
<proteinExistence type="inferred from homology"/>
<dbReference type="InterPro" id="IPR038536">
    <property type="entry name" value="Alkyl/aryl-sulf_dimr_sf"/>
</dbReference>
<dbReference type="SUPFAM" id="SSF55718">
    <property type="entry name" value="SCP-like"/>
    <property type="match status" value="1"/>
</dbReference>
<organism evidence="11 12">
    <name type="scientific">Afipia massiliensis</name>
    <dbReference type="NCBI Taxonomy" id="211460"/>
    <lineage>
        <taxon>Bacteria</taxon>
        <taxon>Pseudomonadati</taxon>
        <taxon>Pseudomonadota</taxon>
        <taxon>Alphaproteobacteria</taxon>
        <taxon>Hyphomicrobiales</taxon>
        <taxon>Nitrobacteraceae</taxon>
        <taxon>Afipia</taxon>
    </lineage>
</organism>
<dbReference type="Gene3D" id="1.25.40.880">
    <property type="entry name" value="Alkyl sulfatase, dimerisation domain"/>
    <property type="match status" value="1"/>
</dbReference>
<dbReference type="GO" id="GO:0046983">
    <property type="term" value="F:protein dimerization activity"/>
    <property type="evidence" value="ECO:0007669"/>
    <property type="project" value="InterPro"/>
</dbReference>
<dbReference type="InterPro" id="IPR001279">
    <property type="entry name" value="Metallo-B-lactamas"/>
</dbReference>
<dbReference type="Gene3D" id="3.60.15.30">
    <property type="entry name" value="Metallo-beta-lactamase domain"/>
    <property type="match status" value="1"/>
</dbReference>
<dbReference type="SUPFAM" id="SSF56281">
    <property type="entry name" value="Metallo-hydrolase/oxidoreductase"/>
    <property type="match status" value="1"/>
</dbReference>
<dbReference type="InterPro" id="IPR044097">
    <property type="entry name" value="Bds1/SdsA1_MBL-fold"/>
</dbReference>
<evidence type="ECO:0000259" key="10">
    <source>
        <dbReference type="SMART" id="SM00849"/>
    </source>
</evidence>
<dbReference type="PANTHER" id="PTHR43223">
    <property type="entry name" value="ALKYL/ARYL-SULFATASE"/>
    <property type="match status" value="1"/>
</dbReference>
<evidence type="ECO:0000313" key="12">
    <source>
        <dbReference type="Proteomes" id="UP000521227"/>
    </source>
</evidence>
<keyword evidence="2" id="KW-0479">Metal-binding</keyword>
<evidence type="ECO:0000256" key="8">
    <source>
        <dbReference type="ARBA" id="ARBA00075789"/>
    </source>
</evidence>
<dbReference type="AlphaFoldDB" id="A0A840N2K5"/>
<dbReference type="EC" id="3.1.6.21" evidence="6"/>
<reference evidence="11 12" key="1">
    <citation type="submission" date="2020-08" db="EMBL/GenBank/DDBJ databases">
        <title>Genomic Encyclopedia of Type Strains, Phase IV (KMG-IV): sequencing the most valuable type-strain genomes for metagenomic binning, comparative biology and taxonomic classification.</title>
        <authorList>
            <person name="Goeker M."/>
        </authorList>
    </citation>
    <scope>NUCLEOTIDE SEQUENCE [LARGE SCALE GENOMIC DNA]</scope>
    <source>
        <strain evidence="11 12">DSM 17498</strain>
    </source>
</reference>
<dbReference type="SMART" id="SM00849">
    <property type="entry name" value="Lactamase_B"/>
    <property type="match status" value="1"/>
</dbReference>
<dbReference type="Pfam" id="PF00753">
    <property type="entry name" value="Lactamase_B"/>
    <property type="match status" value="1"/>
</dbReference>